<dbReference type="AlphaFoldDB" id="A0AAD3DGH0"/>
<evidence type="ECO:0000313" key="3">
    <source>
        <dbReference type="Proteomes" id="UP001054857"/>
    </source>
</evidence>
<evidence type="ECO:0000313" key="2">
    <source>
        <dbReference type="EMBL" id="GFR40322.1"/>
    </source>
</evidence>
<evidence type="ECO:0008006" key="4">
    <source>
        <dbReference type="Google" id="ProtNLM"/>
    </source>
</evidence>
<accession>A0AAD3DGH0</accession>
<feature type="compositionally biased region" description="Low complexity" evidence="1">
    <location>
        <begin position="255"/>
        <end position="287"/>
    </location>
</feature>
<comment type="caution">
    <text evidence="2">The sequence shown here is derived from an EMBL/GenBank/DDBJ whole genome shotgun (WGS) entry which is preliminary data.</text>
</comment>
<feature type="compositionally biased region" description="Polar residues" evidence="1">
    <location>
        <begin position="303"/>
        <end position="316"/>
    </location>
</feature>
<evidence type="ECO:0000256" key="1">
    <source>
        <dbReference type="SAM" id="MobiDB-lite"/>
    </source>
</evidence>
<gene>
    <name evidence="2" type="ORF">Agub_g860</name>
</gene>
<feature type="region of interest" description="Disordered" evidence="1">
    <location>
        <begin position="255"/>
        <end position="316"/>
    </location>
</feature>
<organism evidence="2 3">
    <name type="scientific">Astrephomene gubernaculifera</name>
    <dbReference type="NCBI Taxonomy" id="47775"/>
    <lineage>
        <taxon>Eukaryota</taxon>
        <taxon>Viridiplantae</taxon>
        <taxon>Chlorophyta</taxon>
        <taxon>core chlorophytes</taxon>
        <taxon>Chlorophyceae</taxon>
        <taxon>CS clade</taxon>
        <taxon>Chlamydomonadales</taxon>
        <taxon>Astrephomenaceae</taxon>
        <taxon>Astrephomene</taxon>
    </lineage>
</organism>
<dbReference type="EMBL" id="BMAR01000001">
    <property type="protein sequence ID" value="GFR40322.1"/>
    <property type="molecule type" value="Genomic_DNA"/>
</dbReference>
<dbReference type="Proteomes" id="UP001054857">
    <property type="component" value="Unassembled WGS sequence"/>
</dbReference>
<protein>
    <recommendedName>
        <fullName evidence="4">Protein kinase domain-containing protein</fullName>
    </recommendedName>
</protein>
<sequence>DLSAAAAPPPMLLAERQWPAPSPPSQPPPAAAVAAAPRHAASAAAATAPSGNLIASSTTTSSLLASGMGPKCVAKCASATMLASCADDAVVGDADAARTVTTATATTAPTGGVSTGEGCIVEGVTGGGGGGDDMVTSMRDNLDVWVNSFWEMLRESRAWQGNTPRSYADDDLRFLRLVRRLGSGGAASVFAGMLLGQDVAVKVIHPPPDVDMAALAAARSSLLPLLPSTASPPAAADAAAYSAFSAAGAAPVLPGKTLPASSSPHPQQQPQQSSEPSSSIPSCAPSSKMSAVGSSLYLEREQSATPPRSRGNNTRP</sequence>
<feature type="non-terminal residue" evidence="2">
    <location>
        <position position="316"/>
    </location>
</feature>
<reference evidence="2 3" key="1">
    <citation type="journal article" date="2021" name="Sci. Rep.">
        <title>Genome sequencing of the multicellular alga Astrephomene provides insights into convergent evolution of germ-soma differentiation.</title>
        <authorList>
            <person name="Yamashita S."/>
            <person name="Yamamoto K."/>
            <person name="Matsuzaki R."/>
            <person name="Suzuki S."/>
            <person name="Yamaguchi H."/>
            <person name="Hirooka S."/>
            <person name="Minakuchi Y."/>
            <person name="Miyagishima S."/>
            <person name="Kawachi M."/>
            <person name="Toyoda A."/>
            <person name="Nozaki H."/>
        </authorList>
    </citation>
    <scope>NUCLEOTIDE SEQUENCE [LARGE SCALE GENOMIC DNA]</scope>
    <source>
        <strain evidence="2 3">NIES-4017</strain>
    </source>
</reference>
<feature type="compositionally biased region" description="Pro residues" evidence="1">
    <location>
        <begin position="20"/>
        <end position="30"/>
    </location>
</feature>
<feature type="region of interest" description="Disordered" evidence="1">
    <location>
        <begin position="1"/>
        <end position="37"/>
    </location>
</feature>
<proteinExistence type="predicted"/>
<feature type="non-terminal residue" evidence="2">
    <location>
        <position position="1"/>
    </location>
</feature>
<keyword evidence="3" id="KW-1185">Reference proteome</keyword>
<name>A0AAD3DGH0_9CHLO</name>